<gene>
    <name evidence="4" type="ORF">ALC62_00459</name>
</gene>
<evidence type="ECO:0000313" key="5">
    <source>
        <dbReference type="Proteomes" id="UP000078542"/>
    </source>
</evidence>
<dbReference type="SUPFAM" id="SSF48371">
    <property type="entry name" value="ARM repeat"/>
    <property type="match status" value="1"/>
</dbReference>
<accession>A0A151IQP7</accession>
<evidence type="ECO:0000256" key="2">
    <source>
        <dbReference type="SAM" id="MobiDB-lite"/>
    </source>
</evidence>
<evidence type="ECO:0000256" key="1">
    <source>
        <dbReference type="ARBA" id="ARBA00010216"/>
    </source>
</evidence>
<sequence length="745" mass="84105">LLLSGCCWCCAALRPRYKRLVDNIFPVNPQDGLIKNNMEKLTFYSLSSPEKLDRIGEYLFQRASRDIYRRRNGFVVIAMEAMDQLLVACHAQTLNLFVESFLKMVQKLLESTDPQLQILATQSFVRFANIEEDTPSYHTRYDFFVSKYSAMCHSNNDDPITRKQIRLAGIQGLIYQYQFLLDHLNFKPNETMPQWSKLDYGHLDNHQLWVPNYFAIHTFRIIMFSIQSQYSYTVVEALMTHLDDHSKSSPKIRTSIADTLSKIISIAAGESVGPSVLEIINSLLSHLRVSVTRNQSSSSDEQLYQEALINALGEFANHLPDYQKIEIMMFIMSKVPYSQPDRIVSVGKGDVLLQSILLKSLLKVGTKYQTIHLNTTFPPSFLDPLLRMSLAADAEMRLLVQKIFHTLIDRRRNITKLAKPTVNVAELDLAIEKASRPDVIFIRKHGPEIYLALYESLELSSNTVENVESIYTTLALLAIELASEETVLELLRLVLSLQDLALTSGQISVPLKFNLHAIVISLLILISYVCNITALMDYAKKTLNVIEARRNDSPHLLPDLQSQYDIGLTSRLAPTLLVDQTVVSECLKGAGLDSGKLQQGSGYSGNSLQHRHSWVDAGRNSLADINSGGPELDSGGSSPGVQKKLPGEELTFESMKRILTENNNNQVIEEEKRMQLSQFFRNAPFQDLVSKTQPKHDVLQSKLSEIFNTLSVDPRNTVPTTGPQTDTKPSQTPAYEIHFPELFVY</sequence>
<keyword evidence="3" id="KW-1133">Transmembrane helix</keyword>
<proteinExistence type="inferred from homology"/>
<feature type="region of interest" description="Disordered" evidence="2">
    <location>
        <begin position="625"/>
        <end position="647"/>
    </location>
</feature>
<dbReference type="STRING" id="456900.A0A151IQP7"/>
<feature type="non-terminal residue" evidence="4">
    <location>
        <position position="1"/>
    </location>
</feature>
<dbReference type="PANTHER" id="PTHR12444">
    <property type="entry name" value="PROTEIN EFR3 HOMOLOG CMP44E"/>
    <property type="match status" value="1"/>
</dbReference>
<dbReference type="InterPro" id="IPR049152">
    <property type="entry name" value="EFR3-like_ARM"/>
</dbReference>
<keyword evidence="3" id="KW-0812">Transmembrane</keyword>
<dbReference type="Proteomes" id="UP000078542">
    <property type="component" value="Unassembled WGS sequence"/>
</dbReference>
<name>A0A151IQP7_9HYME</name>
<reference evidence="4 5" key="1">
    <citation type="submission" date="2016-03" db="EMBL/GenBank/DDBJ databases">
        <title>Cyphomyrmex costatus WGS genome.</title>
        <authorList>
            <person name="Nygaard S."/>
            <person name="Hu H."/>
            <person name="Boomsma J."/>
            <person name="Zhang G."/>
        </authorList>
    </citation>
    <scope>NUCLEOTIDE SEQUENCE [LARGE SCALE GENOMIC DNA]</scope>
    <source>
        <strain evidence="4">MS0001</strain>
        <tissue evidence="4">Whole body</tissue>
    </source>
</reference>
<dbReference type="InterPro" id="IPR016024">
    <property type="entry name" value="ARM-type_fold"/>
</dbReference>
<dbReference type="PANTHER" id="PTHR12444:SF8">
    <property type="entry name" value="PROTEIN EFR3 HOMOLOG CMP44E"/>
    <property type="match status" value="1"/>
</dbReference>
<dbReference type="Pfam" id="PF21052">
    <property type="entry name" value="EFR3_ARM"/>
    <property type="match status" value="1"/>
</dbReference>
<dbReference type="GO" id="GO:0072659">
    <property type="term" value="P:protein localization to plasma membrane"/>
    <property type="evidence" value="ECO:0007669"/>
    <property type="project" value="TreeGrafter"/>
</dbReference>
<dbReference type="AlphaFoldDB" id="A0A151IQP7"/>
<comment type="similarity">
    <text evidence="1">Belongs to the EFR3 family.</text>
</comment>
<dbReference type="EMBL" id="KQ976758">
    <property type="protein sequence ID" value="KYN08555.1"/>
    <property type="molecule type" value="Genomic_DNA"/>
</dbReference>
<dbReference type="InterPro" id="IPR051851">
    <property type="entry name" value="EFR3_Homologs"/>
</dbReference>
<dbReference type="InterPro" id="IPR011989">
    <property type="entry name" value="ARM-like"/>
</dbReference>
<evidence type="ECO:0000256" key="3">
    <source>
        <dbReference type="SAM" id="Phobius"/>
    </source>
</evidence>
<keyword evidence="3" id="KW-0472">Membrane</keyword>
<dbReference type="GO" id="GO:0005886">
    <property type="term" value="C:plasma membrane"/>
    <property type="evidence" value="ECO:0007669"/>
    <property type="project" value="TreeGrafter"/>
</dbReference>
<protein>
    <submittedName>
        <fullName evidence="4">Protein EFR3 like protein cmp44E</fullName>
    </submittedName>
</protein>
<feature type="transmembrane region" description="Helical" evidence="3">
    <location>
        <begin position="513"/>
        <end position="534"/>
    </location>
</feature>
<dbReference type="Gene3D" id="1.25.10.10">
    <property type="entry name" value="Leucine-rich Repeat Variant"/>
    <property type="match status" value="1"/>
</dbReference>
<evidence type="ECO:0000313" key="4">
    <source>
        <dbReference type="EMBL" id="KYN08555.1"/>
    </source>
</evidence>
<keyword evidence="5" id="KW-1185">Reference proteome</keyword>
<organism evidence="4 5">
    <name type="scientific">Cyphomyrmex costatus</name>
    <dbReference type="NCBI Taxonomy" id="456900"/>
    <lineage>
        <taxon>Eukaryota</taxon>
        <taxon>Metazoa</taxon>
        <taxon>Ecdysozoa</taxon>
        <taxon>Arthropoda</taxon>
        <taxon>Hexapoda</taxon>
        <taxon>Insecta</taxon>
        <taxon>Pterygota</taxon>
        <taxon>Neoptera</taxon>
        <taxon>Endopterygota</taxon>
        <taxon>Hymenoptera</taxon>
        <taxon>Apocrita</taxon>
        <taxon>Aculeata</taxon>
        <taxon>Formicoidea</taxon>
        <taxon>Formicidae</taxon>
        <taxon>Myrmicinae</taxon>
        <taxon>Cyphomyrmex</taxon>
    </lineage>
</organism>